<dbReference type="GO" id="GO:0004672">
    <property type="term" value="F:protein kinase activity"/>
    <property type="evidence" value="ECO:0007669"/>
    <property type="project" value="InterPro"/>
</dbReference>
<dbReference type="OrthoDB" id="4062651at2759"/>
<keyword evidence="3" id="KW-1185">Reference proteome</keyword>
<reference evidence="2 3" key="1">
    <citation type="submission" date="2016-11" db="EMBL/GenBank/DDBJ databases">
        <title>The macronuclear genome of Stentor coeruleus: a giant cell with tiny introns.</title>
        <authorList>
            <person name="Slabodnick M."/>
            <person name="Ruby J.G."/>
            <person name="Reiff S.B."/>
            <person name="Swart E.C."/>
            <person name="Gosai S."/>
            <person name="Prabakaran S."/>
            <person name="Witkowska E."/>
            <person name="Larue G.E."/>
            <person name="Fisher S."/>
            <person name="Freeman R.M."/>
            <person name="Gunawardena J."/>
            <person name="Chu W."/>
            <person name="Stover N.A."/>
            <person name="Gregory B.D."/>
            <person name="Nowacki M."/>
            <person name="Derisi J."/>
            <person name="Roy S.W."/>
            <person name="Marshall W.F."/>
            <person name="Sood P."/>
        </authorList>
    </citation>
    <scope>NUCLEOTIDE SEQUENCE [LARGE SCALE GENOMIC DNA]</scope>
    <source>
        <strain evidence="2">WM001</strain>
    </source>
</reference>
<dbReference type="InterPro" id="IPR011009">
    <property type="entry name" value="Kinase-like_dom_sf"/>
</dbReference>
<dbReference type="InterPro" id="IPR012340">
    <property type="entry name" value="NA-bd_OB-fold"/>
</dbReference>
<feature type="domain" description="Protein kinase" evidence="1">
    <location>
        <begin position="1"/>
        <end position="277"/>
    </location>
</feature>
<proteinExistence type="predicted"/>
<evidence type="ECO:0000313" key="2">
    <source>
        <dbReference type="EMBL" id="OMJ81286.1"/>
    </source>
</evidence>
<gene>
    <name evidence="2" type="ORF">SteCoe_18278</name>
</gene>
<dbReference type="PROSITE" id="PS00108">
    <property type="entry name" value="PROTEIN_KINASE_ST"/>
    <property type="match status" value="1"/>
</dbReference>
<dbReference type="Gene3D" id="1.10.510.10">
    <property type="entry name" value="Transferase(Phosphotransferase) domain 1"/>
    <property type="match status" value="1"/>
</dbReference>
<dbReference type="SUPFAM" id="SSF56112">
    <property type="entry name" value="Protein kinase-like (PK-like)"/>
    <property type="match status" value="1"/>
</dbReference>
<accession>A0A1R2BX17</accession>
<dbReference type="InterPro" id="IPR008271">
    <property type="entry name" value="Ser/Thr_kinase_AS"/>
</dbReference>
<organism evidence="2 3">
    <name type="scientific">Stentor coeruleus</name>
    <dbReference type="NCBI Taxonomy" id="5963"/>
    <lineage>
        <taxon>Eukaryota</taxon>
        <taxon>Sar</taxon>
        <taxon>Alveolata</taxon>
        <taxon>Ciliophora</taxon>
        <taxon>Postciliodesmatophora</taxon>
        <taxon>Heterotrichea</taxon>
        <taxon>Heterotrichida</taxon>
        <taxon>Stentoridae</taxon>
        <taxon>Stentor</taxon>
    </lineage>
</organism>
<dbReference type="GO" id="GO:0005524">
    <property type="term" value="F:ATP binding"/>
    <property type="evidence" value="ECO:0007669"/>
    <property type="project" value="InterPro"/>
</dbReference>
<protein>
    <recommendedName>
        <fullName evidence="1">Protein kinase domain-containing protein</fullName>
    </recommendedName>
</protein>
<dbReference type="Gene3D" id="2.40.50.140">
    <property type="entry name" value="Nucleic acid-binding proteins"/>
    <property type="match status" value="1"/>
</dbReference>
<dbReference type="SMART" id="SM00220">
    <property type="entry name" value="S_TKc"/>
    <property type="match status" value="1"/>
</dbReference>
<dbReference type="PANTHER" id="PTHR24362:SF309">
    <property type="entry name" value="PROTEIN KINASE DOMAIN-CONTAINING PROTEIN"/>
    <property type="match status" value="1"/>
</dbReference>
<dbReference type="InterPro" id="IPR000719">
    <property type="entry name" value="Prot_kinase_dom"/>
</dbReference>
<comment type="caution">
    <text evidence="2">The sequence shown here is derived from an EMBL/GenBank/DDBJ whole genome shotgun (WGS) entry which is preliminary data.</text>
</comment>
<sequence>MPLEDLEISKELIYKNTNVEIRLAYYRNLNITVCVKIIEARNIEDAETKKLEAENLTIASGFPAVIKFYECFIHLVNSHYFTYIVTEYCNRKTLYDDISIRIACKIPYCEESIYETFFSLITCFKSLQEKNLCHRDIKPGNIFISSNGEMKIGDFGEAKISIDESKHTIKGTPSFLSPKLRLAISELNRSDPDCHRTFHNPYKSDVYSLGLVYLSMINLIKIDKEFSDMNLIQENISYQLSKIHNEPLRNTLKKMLEHEEDNRPDFIELANILHENRISPAYYRNDKKKRTIICLKCELIYPDEEGVVIKPLCVKCRHDLRCESCDNFIRKKLKCRHQTCEIDRKFKTNCYYCYKTLTCHYCMELTEYNKASKTHFCFKCNLEFCCICKNKRHDGVICNEANWSDSIIGCCLEKCIKIPKSLFSVCQICQCRWCIACYNKEDDIDHRHCQNSLQNFPFIKKENHQIYARITEIREEYIFSAISCGGQNIIFNMQQHLLQLIDIKINDIVVIENNENNEYKFVRKYSVEESNSLRRYGELNNI</sequence>
<dbReference type="EMBL" id="MPUH01000386">
    <property type="protein sequence ID" value="OMJ81286.1"/>
    <property type="molecule type" value="Genomic_DNA"/>
</dbReference>
<dbReference type="AlphaFoldDB" id="A0A1R2BX17"/>
<dbReference type="PANTHER" id="PTHR24362">
    <property type="entry name" value="SERINE/THREONINE-PROTEIN KINASE NEK"/>
    <property type="match status" value="1"/>
</dbReference>
<dbReference type="Pfam" id="PF00069">
    <property type="entry name" value="Pkinase"/>
    <property type="match status" value="1"/>
</dbReference>
<evidence type="ECO:0000259" key="1">
    <source>
        <dbReference type="PROSITE" id="PS50011"/>
    </source>
</evidence>
<dbReference type="PROSITE" id="PS50011">
    <property type="entry name" value="PROTEIN_KINASE_DOM"/>
    <property type="match status" value="1"/>
</dbReference>
<dbReference type="Proteomes" id="UP000187209">
    <property type="component" value="Unassembled WGS sequence"/>
</dbReference>
<name>A0A1R2BX17_9CILI</name>
<evidence type="ECO:0000313" key="3">
    <source>
        <dbReference type="Proteomes" id="UP000187209"/>
    </source>
</evidence>